<name>A0A9D9E590_9BACT</name>
<dbReference type="PROSITE" id="PS50943">
    <property type="entry name" value="HTH_CROC1"/>
    <property type="match status" value="1"/>
</dbReference>
<dbReference type="CDD" id="cd00093">
    <property type="entry name" value="HTH_XRE"/>
    <property type="match status" value="1"/>
</dbReference>
<accession>A0A9D9E590</accession>
<gene>
    <name evidence="2" type="ORF">IAC54_08950</name>
</gene>
<dbReference type="InterPro" id="IPR010982">
    <property type="entry name" value="Lambda_DNA-bd_dom_sf"/>
</dbReference>
<proteinExistence type="predicted"/>
<evidence type="ECO:0000313" key="2">
    <source>
        <dbReference type="EMBL" id="MBO8439002.1"/>
    </source>
</evidence>
<dbReference type="EMBL" id="JADIMW010000088">
    <property type="protein sequence ID" value="MBO8439002.1"/>
    <property type="molecule type" value="Genomic_DNA"/>
</dbReference>
<evidence type="ECO:0000313" key="3">
    <source>
        <dbReference type="Proteomes" id="UP000823636"/>
    </source>
</evidence>
<comment type="caution">
    <text evidence="2">The sequence shown here is derived from an EMBL/GenBank/DDBJ whole genome shotgun (WGS) entry which is preliminary data.</text>
</comment>
<protein>
    <submittedName>
        <fullName evidence="2">Helix-turn-helix transcriptional regulator</fullName>
    </submittedName>
</protein>
<dbReference type="Pfam" id="PF01381">
    <property type="entry name" value="HTH_3"/>
    <property type="match status" value="1"/>
</dbReference>
<dbReference type="SUPFAM" id="SSF47413">
    <property type="entry name" value="lambda repressor-like DNA-binding domains"/>
    <property type="match status" value="1"/>
</dbReference>
<reference evidence="2" key="1">
    <citation type="submission" date="2020-10" db="EMBL/GenBank/DDBJ databases">
        <authorList>
            <person name="Gilroy R."/>
        </authorList>
    </citation>
    <scope>NUCLEOTIDE SEQUENCE</scope>
    <source>
        <strain evidence="2">G3-4614</strain>
    </source>
</reference>
<organism evidence="2 3">
    <name type="scientific">Candidatus Caccoplasma merdipullorum</name>
    <dbReference type="NCBI Taxonomy" id="2840718"/>
    <lineage>
        <taxon>Bacteria</taxon>
        <taxon>Pseudomonadati</taxon>
        <taxon>Bacteroidota</taxon>
        <taxon>Bacteroidia</taxon>
        <taxon>Bacteroidales</taxon>
        <taxon>Bacteroidaceae</taxon>
        <taxon>Bacteroidaceae incertae sedis</taxon>
        <taxon>Candidatus Caccoplasma</taxon>
    </lineage>
</organism>
<reference evidence="2" key="2">
    <citation type="journal article" date="2021" name="PeerJ">
        <title>Extensive microbial diversity within the chicken gut microbiome revealed by metagenomics and culture.</title>
        <authorList>
            <person name="Gilroy R."/>
            <person name="Ravi A."/>
            <person name="Getino M."/>
            <person name="Pursley I."/>
            <person name="Horton D.L."/>
            <person name="Alikhan N.F."/>
            <person name="Baker D."/>
            <person name="Gharbi K."/>
            <person name="Hall N."/>
            <person name="Watson M."/>
            <person name="Adriaenssens E.M."/>
            <person name="Foster-Nyarko E."/>
            <person name="Jarju S."/>
            <person name="Secka A."/>
            <person name="Antonio M."/>
            <person name="Oren A."/>
            <person name="Chaudhuri R.R."/>
            <person name="La Ragione R."/>
            <person name="Hildebrand F."/>
            <person name="Pallen M.J."/>
        </authorList>
    </citation>
    <scope>NUCLEOTIDE SEQUENCE</scope>
    <source>
        <strain evidence="2">G3-4614</strain>
    </source>
</reference>
<dbReference type="AlphaFoldDB" id="A0A9D9E590"/>
<dbReference type="InterPro" id="IPR001387">
    <property type="entry name" value="Cro/C1-type_HTH"/>
</dbReference>
<dbReference type="Gene3D" id="1.10.260.40">
    <property type="entry name" value="lambda repressor-like DNA-binding domains"/>
    <property type="match status" value="1"/>
</dbReference>
<dbReference type="Proteomes" id="UP000823636">
    <property type="component" value="Unassembled WGS sequence"/>
</dbReference>
<dbReference type="SMART" id="SM00530">
    <property type="entry name" value="HTH_XRE"/>
    <property type="match status" value="1"/>
</dbReference>
<evidence type="ECO:0000259" key="1">
    <source>
        <dbReference type="PROSITE" id="PS50943"/>
    </source>
</evidence>
<dbReference type="GO" id="GO:0003677">
    <property type="term" value="F:DNA binding"/>
    <property type="evidence" value="ECO:0007669"/>
    <property type="project" value="InterPro"/>
</dbReference>
<sequence length="163" mass="18164">MNNRIKEIITALKLTDGEFADKVGIKRSTLSHCLSGRNDVSKEIIVKIHNALPDVSINWLMFGEGEPGFTASAAGAEPEINTGLFKSLQDIPPVYELRHEYSKENDSKPVPEAVEPPDNKGLEVISDTADNLIQVESKKSDNRKIDKIIVFYTDNTFEIYNSN</sequence>
<feature type="domain" description="HTH cro/C1-type" evidence="1">
    <location>
        <begin position="5"/>
        <end position="60"/>
    </location>
</feature>